<accession>A0ABW2TNB3</accession>
<evidence type="ECO:0000313" key="2">
    <source>
        <dbReference type="EMBL" id="MFC7615277.1"/>
    </source>
</evidence>
<comment type="caution">
    <text evidence="2">The sequence shown here is derived from an EMBL/GenBank/DDBJ whole genome shotgun (WGS) entry which is preliminary data.</text>
</comment>
<gene>
    <name evidence="2" type="ORF">ACFQV2_18955</name>
</gene>
<feature type="transmembrane region" description="Helical" evidence="1">
    <location>
        <begin position="72"/>
        <end position="95"/>
    </location>
</feature>
<evidence type="ECO:0000313" key="3">
    <source>
        <dbReference type="Proteomes" id="UP001596512"/>
    </source>
</evidence>
<organism evidence="2 3">
    <name type="scientific">Actinokineospora soli</name>
    <dbReference type="NCBI Taxonomy" id="1048753"/>
    <lineage>
        <taxon>Bacteria</taxon>
        <taxon>Bacillati</taxon>
        <taxon>Actinomycetota</taxon>
        <taxon>Actinomycetes</taxon>
        <taxon>Pseudonocardiales</taxon>
        <taxon>Pseudonocardiaceae</taxon>
        <taxon>Actinokineospora</taxon>
    </lineage>
</organism>
<dbReference type="EMBL" id="JBHTEY010000004">
    <property type="protein sequence ID" value="MFC7615277.1"/>
    <property type="molecule type" value="Genomic_DNA"/>
</dbReference>
<sequence>MRRRQNALAGALATRMGLRPRTLVSSHLLELGSLAGISVLAGSTAGWACTAVSAPMFDPSPWLRPLAAAPDLVGLLSTTLATAVAVVALVCWSAVRSVTAARVGELIRG</sequence>
<name>A0ABW2TNB3_9PSEU</name>
<protein>
    <recommendedName>
        <fullName evidence="4">FtsX-like permease family protein</fullName>
    </recommendedName>
</protein>
<reference evidence="3" key="1">
    <citation type="journal article" date="2019" name="Int. J. Syst. Evol. Microbiol.">
        <title>The Global Catalogue of Microorganisms (GCM) 10K type strain sequencing project: providing services to taxonomists for standard genome sequencing and annotation.</title>
        <authorList>
            <consortium name="The Broad Institute Genomics Platform"/>
            <consortium name="The Broad Institute Genome Sequencing Center for Infectious Disease"/>
            <person name="Wu L."/>
            <person name="Ma J."/>
        </authorList>
    </citation>
    <scope>NUCLEOTIDE SEQUENCE [LARGE SCALE GENOMIC DNA]</scope>
    <source>
        <strain evidence="3">JCM 17695</strain>
    </source>
</reference>
<proteinExistence type="predicted"/>
<keyword evidence="1" id="KW-1133">Transmembrane helix</keyword>
<keyword evidence="3" id="KW-1185">Reference proteome</keyword>
<keyword evidence="1" id="KW-0472">Membrane</keyword>
<dbReference type="Proteomes" id="UP001596512">
    <property type="component" value="Unassembled WGS sequence"/>
</dbReference>
<keyword evidence="1" id="KW-0812">Transmembrane</keyword>
<evidence type="ECO:0000256" key="1">
    <source>
        <dbReference type="SAM" id="Phobius"/>
    </source>
</evidence>
<evidence type="ECO:0008006" key="4">
    <source>
        <dbReference type="Google" id="ProtNLM"/>
    </source>
</evidence>